<keyword evidence="3" id="KW-1185">Reference proteome</keyword>
<evidence type="ECO:0000259" key="1">
    <source>
        <dbReference type="Pfam" id="PF18007"/>
    </source>
</evidence>
<accession>A0A7G1KDC6</accession>
<evidence type="ECO:0000313" key="3">
    <source>
        <dbReference type="Proteomes" id="UP000516173"/>
    </source>
</evidence>
<dbReference type="InterPro" id="IPR000014">
    <property type="entry name" value="PAS"/>
</dbReference>
<sequence>MLCGMNGNDWLLVETLGPGLEPTVVAEGGRAREWTSGSRARRRFGPAAAELLAELVRRARRDDAPSEVHGTAAGVRGIAVPIRCAFGAVHGVQVWIGANGDRPPPRRPVAAWDWMSETELAHHGPGLEELVFARATAAARSVRTPPEVFGRMVRFDGRTDYLAVVAGTDPAARWQGEADFLGDDGRVRGIRMVVRVHRLGRHVTRALVYDVTDLRPPQPAADLAMTRAVARAAEVGIAFVELEMGLVYEWTNEPPAPLHRWLTERPVLHPDDLEVYRAACRAILAGADIRELIVRVRFADTDWIEVRAELSRLGDQPTHGLIRVAPRSD</sequence>
<organism evidence="2 3">
    <name type="scientific">Nocardia wallacei</name>
    <dbReference type="NCBI Taxonomy" id="480035"/>
    <lineage>
        <taxon>Bacteria</taxon>
        <taxon>Bacillati</taxon>
        <taxon>Actinomycetota</taxon>
        <taxon>Actinomycetes</taxon>
        <taxon>Mycobacteriales</taxon>
        <taxon>Nocardiaceae</taxon>
        <taxon>Nocardia</taxon>
    </lineage>
</organism>
<dbReference type="Proteomes" id="UP000516173">
    <property type="component" value="Chromosome"/>
</dbReference>
<name>A0A7G1KDC6_9NOCA</name>
<dbReference type="InterPro" id="IPR041458">
    <property type="entry name" value="Rv3651-like_N"/>
</dbReference>
<gene>
    <name evidence="2" type="ORF">NWFMUON74_09940</name>
</gene>
<proteinExistence type="predicted"/>
<dbReference type="Pfam" id="PF18007">
    <property type="entry name" value="Rv3651-like_N"/>
    <property type="match status" value="1"/>
</dbReference>
<dbReference type="KEGG" id="nwl:NWFMUON74_09940"/>
<protein>
    <recommendedName>
        <fullName evidence="1">Rv3651-like N-terminal domain-containing protein</fullName>
    </recommendedName>
</protein>
<dbReference type="CDD" id="cd00130">
    <property type="entry name" value="PAS"/>
    <property type="match status" value="1"/>
</dbReference>
<feature type="domain" description="Rv3651-like N-terminal" evidence="1">
    <location>
        <begin position="9"/>
        <end position="105"/>
    </location>
</feature>
<evidence type="ECO:0000313" key="2">
    <source>
        <dbReference type="EMBL" id="BCK53222.1"/>
    </source>
</evidence>
<dbReference type="EMBL" id="AP023396">
    <property type="protein sequence ID" value="BCK53222.1"/>
    <property type="molecule type" value="Genomic_DNA"/>
</dbReference>
<reference evidence="2 3" key="1">
    <citation type="submission" date="2020-08" db="EMBL/GenBank/DDBJ databases">
        <title>Genome Sequencing of Nocardia wallacei strain FMUON74 and assembly.</title>
        <authorList>
            <person name="Toyokawa M."/>
            <person name="Uesaka K."/>
        </authorList>
    </citation>
    <scope>NUCLEOTIDE SEQUENCE [LARGE SCALE GENOMIC DNA]</scope>
    <source>
        <strain evidence="2 3">FMUON74</strain>
    </source>
</reference>
<dbReference type="AlphaFoldDB" id="A0A7G1KDC6"/>